<dbReference type="PROSITE" id="PS51192">
    <property type="entry name" value="HELICASE_ATP_BIND_1"/>
    <property type="match status" value="1"/>
</dbReference>
<dbReference type="GO" id="GO:0004386">
    <property type="term" value="F:helicase activity"/>
    <property type="evidence" value="ECO:0007669"/>
    <property type="project" value="UniProtKB-KW"/>
</dbReference>
<keyword evidence="1" id="KW-0378">Hydrolase</keyword>
<gene>
    <name evidence="4" type="ORF">HNR42_000500</name>
</gene>
<evidence type="ECO:0000313" key="5">
    <source>
        <dbReference type="Proteomes" id="UP000569951"/>
    </source>
</evidence>
<dbReference type="SMART" id="SM00490">
    <property type="entry name" value="HELICc"/>
    <property type="match status" value="1"/>
</dbReference>
<dbReference type="SMART" id="SM00487">
    <property type="entry name" value="DEXDc"/>
    <property type="match status" value="1"/>
</dbReference>
<keyword evidence="5" id="KW-1185">Reference proteome</keyword>
<keyword evidence="4" id="KW-0547">Nucleotide-binding</keyword>
<dbReference type="PANTHER" id="PTHR10799">
    <property type="entry name" value="SNF2/RAD54 HELICASE FAMILY"/>
    <property type="match status" value="1"/>
</dbReference>
<dbReference type="AlphaFoldDB" id="A0A841HVZ4"/>
<dbReference type="RefSeq" id="WP_343058157.1">
    <property type="nucleotide sequence ID" value="NZ_JACHHG010000002.1"/>
</dbReference>
<sequence>MTYSKTESMEAWLDSLERKTRKSPYQLRYVLRVSSQRGRGGLASVQVYRLPMSPDGPQTALAEPFVLPPRLERAPAFVRQDLELLTLLQQTRQGLSDAGDESLFVLGDHPVTLQLLSSLLDSGRLCWQTPDNLLRRGANRLPLGVPGIVMLPLPWLWYVDPAARTLGRITDDAPFEGYKTPPSHEPQPYTPSLHLSGRKLMPLQGPQERRNAVALPVAELRHTYGGLELPTRPRFNRDEAAERNALRALQRAGFSTLAETFEGEYRFTPEQGGLLTLGDEESWLEFLRTGRADLEAQGFTVVTHPDFPLDLAEVGEWYGHADTDGSGWFSLDLGITVDGQRISLVGLLSDLIARQPELFTRQELTALEDDEPLYAVLGDGRRVRLPAGRVRAILNILIELQLPEQPKGPLRLPLLDAARLARLEGQLPAHWEGTDQLFELGRRLRDFGGVAAVAPPPGLNAELRPYQLEGLAWLQFLREYGLSGILADDMGLGKTVQTLAHLLTERASGRADLPSLVIAPTSVISNWAAEAARFAPGLRVLTLHGKGRARDFERIPEHDLIISTYPLLPRDLEALAAHRYHLLILDEAQNIKNSRSSAARAVTHLSARHRLCLTGTPLENHLGELWSQFNFLLPGLLPDERRFRELYRTPIERRGDVLRREALAARVRPFILRREKHHVARELPPKTEIPVHIPLEGDQRDLYEAVRVSLEGQVLTELQSRGLARSRISILSALLKLRQAATDPRLVPLEAARQVRSNAKLGWLQEHLPRMLEEGRRVLIFSSFATLLGHLEGTLDALRVPYSKLTGQTLRRDEQIARFQSGQTQVFLISLKAGGVGLNLTAADTVIHYDPWWNPAAEDQATDRAYRIGQDRPVFVYKLIAAGSVEERILDLQARKAALSRGILEGGLGEASELTAQDLEQLFAPLEE</sequence>
<keyword evidence="4" id="KW-0347">Helicase</keyword>
<dbReference type="CDD" id="cd18012">
    <property type="entry name" value="DEXQc_arch_SWI2_SNF2"/>
    <property type="match status" value="1"/>
</dbReference>
<evidence type="ECO:0000259" key="3">
    <source>
        <dbReference type="PROSITE" id="PS51194"/>
    </source>
</evidence>
<dbReference type="GO" id="GO:0016787">
    <property type="term" value="F:hydrolase activity"/>
    <property type="evidence" value="ECO:0007669"/>
    <property type="project" value="UniProtKB-KW"/>
</dbReference>
<dbReference type="EMBL" id="JACHHG010000002">
    <property type="protein sequence ID" value="MBB6097086.1"/>
    <property type="molecule type" value="Genomic_DNA"/>
</dbReference>
<reference evidence="4 5" key="1">
    <citation type="submission" date="2020-08" db="EMBL/GenBank/DDBJ databases">
        <title>Genomic Encyclopedia of Type Strains, Phase IV (KMG-IV): sequencing the most valuable type-strain genomes for metagenomic binning, comparative biology and taxonomic classification.</title>
        <authorList>
            <person name="Goeker M."/>
        </authorList>
    </citation>
    <scope>NUCLEOTIDE SEQUENCE [LARGE SCALE GENOMIC DNA]</scope>
    <source>
        <strain evidence="4 5">DSM 21458</strain>
    </source>
</reference>
<dbReference type="InterPro" id="IPR038718">
    <property type="entry name" value="SNF2-like_sf"/>
</dbReference>
<organism evidence="4 5">
    <name type="scientific">Deinobacterium chartae</name>
    <dbReference type="NCBI Taxonomy" id="521158"/>
    <lineage>
        <taxon>Bacteria</taxon>
        <taxon>Thermotogati</taxon>
        <taxon>Deinococcota</taxon>
        <taxon>Deinococci</taxon>
        <taxon>Deinococcales</taxon>
        <taxon>Deinococcaceae</taxon>
        <taxon>Deinobacterium</taxon>
    </lineage>
</organism>
<dbReference type="Gene3D" id="3.40.50.300">
    <property type="entry name" value="P-loop containing nucleotide triphosphate hydrolases"/>
    <property type="match status" value="1"/>
</dbReference>
<dbReference type="InterPro" id="IPR001650">
    <property type="entry name" value="Helicase_C-like"/>
</dbReference>
<proteinExistence type="predicted"/>
<dbReference type="Proteomes" id="UP000569951">
    <property type="component" value="Unassembled WGS sequence"/>
</dbReference>
<dbReference type="PROSITE" id="PS51194">
    <property type="entry name" value="HELICASE_CTER"/>
    <property type="match status" value="1"/>
</dbReference>
<dbReference type="Pfam" id="PF00176">
    <property type="entry name" value="SNF2-rel_dom"/>
    <property type="match status" value="1"/>
</dbReference>
<feature type="domain" description="Helicase C-terminal" evidence="3">
    <location>
        <begin position="763"/>
        <end position="920"/>
    </location>
</feature>
<dbReference type="CDD" id="cd18793">
    <property type="entry name" value="SF2_C_SNF"/>
    <property type="match status" value="1"/>
</dbReference>
<evidence type="ECO:0000259" key="2">
    <source>
        <dbReference type="PROSITE" id="PS51192"/>
    </source>
</evidence>
<dbReference type="FunFam" id="3.40.50.10810:FF:000091">
    <property type="entry name" value="DNA helicase, SNF2/RAD54 family"/>
    <property type="match status" value="1"/>
</dbReference>
<evidence type="ECO:0000313" key="4">
    <source>
        <dbReference type="EMBL" id="MBB6097086.1"/>
    </source>
</evidence>
<dbReference type="GO" id="GO:0005524">
    <property type="term" value="F:ATP binding"/>
    <property type="evidence" value="ECO:0007669"/>
    <property type="project" value="InterPro"/>
</dbReference>
<feature type="domain" description="Helicase ATP-binding" evidence="2">
    <location>
        <begin position="475"/>
        <end position="635"/>
    </location>
</feature>
<dbReference type="InterPro" id="IPR014001">
    <property type="entry name" value="Helicase_ATP-bd"/>
</dbReference>
<accession>A0A841HVZ4</accession>
<dbReference type="Pfam" id="PF00271">
    <property type="entry name" value="Helicase_C"/>
    <property type="match status" value="1"/>
</dbReference>
<protein>
    <submittedName>
        <fullName evidence="4">Superfamily II DNA or RNA helicase</fullName>
    </submittedName>
</protein>
<evidence type="ECO:0000256" key="1">
    <source>
        <dbReference type="ARBA" id="ARBA00022801"/>
    </source>
</evidence>
<dbReference type="Gene3D" id="3.40.50.10810">
    <property type="entry name" value="Tandem AAA-ATPase domain"/>
    <property type="match status" value="1"/>
</dbReference>
<name>A0A841HVZ4_9DEIO</name>
<dbReference type="InterPro" id="IPR049730">
    <property type="entry name" value="SNF2/RAD54-like_C"/>
</dbReference>
<dbReference type="InterPro" id="IPR000330">
    <property type="entry name" value="SNF2_N"/>
</dbReference>
<dbReference type="SUPFAM" id="SSF52540">
    <property type="entry name" value="P-loop containing nucleoside triphosphate hydrolases"/>
    <property type="match status" value="2"/>
</dbReference>
<comment type="caution">
    <text evidence="4">The sequence shown here is derived from an EMBL/GenBank/DDBJ whole genome shotgun (WGS) entry which is preliminary data.</text>
</comment>
<dbReference type="InterPro" id="IPR027417">
    <property type="entry name" value="P-loop_NTPase"/>
</dbReference>
<keyword evidence="4" id="KW-0067">ATP-binding</keyword>